<evidence type="ECO:0008006" key="3">
    <source>
        <dbReference type="Google" id="ProtNLM"/>
    </source>
</evidence>
<proteinExistence type="predicted"/>
<dbReference type="InterPro" id="IPR023393">
    <property type="entry name" value="START-like_dom_sf"/>
</dbReference>
<dbReference type="SUPFAM" id="SSF55961">
    <property type="entry name" value="Bet v1-like"/>
    <property type="match status" value="1"/>
</dbReference>
<protein>
    <recommendedName>
        <fullName evidence="3">SRPBCC family protein</fullName>
    </recommendedName>
</protein>
<comment type="caution">
    <text evidence="1">The sequence shown here is derived from an EMBL/GenBank/DDBJ whole genome shotgun (WGS) entry which is preliminary data.</text>
</comment>
<dbReference type="EMBL" id="BAABDC010000004">
    <property type="protein sequence ID" value="GAA3710188.1"/>
    <property type="molecule type" value="Genomic_DNA"/>
</dbReference>
<gene>
    <name evidence="1" type="ORF">GCM10022399_28810</name>
</gene>
<dbReference type="Proteomes" id="UP001501468">
    <property type="component" value="Unassembled WGS sequence"/>
</dbReference>
<sequence length="149" mass="16177">MELVGVEVSVEISVPAKDLWSFILHPKSAQLTDPRVVNAFRVPGTPVEEVGEQQCIVSDRGGVLSAQIGEIVALEAPRLVAVRWLTLAGGFISRHLLDDLGRRSRLMYQLEGQVLAGSGKSAQKQMRTDAAESLARWRTAVESGARFPA</sequence>
<evidence type="ECO:0000313" key="2">
    <source>
        <dbReference type="Proteomes" id="UP001501468"/>
    </source>
</evidence>
<evidence type="ECO:0000313" key="1">
    <source>
        <dbReference type="EMBL" id="GAA3710188.1"/>
    </source>
</evidence>
<reference evidence="2" key="1">
    <citation type="journal article" date="2019" name="Int. J. Syst. Evol. Microbiol.">
        <title>The Global Catalogue of Microorganisms (GCM) 10K type strain sequencing project: providing services to taxonomists for standard genome sequencing and annotation.</title>
        <authorList>
            <consortium name="The Broad Institute Genomics Platform"/>
            <consortium name="The Broad Institute Genome Sequencing Center for Infectious Disease"/>
            <person name="Wu L."/>
            <person name="Ma J."/>
        </authorList>
    </citation>
    <scope>NUCLEOTIDE SEQUENCE [LARGE SCALE GENOMIC DNA]</scope>
    <source>
        <strain evidence="2">JCM 17125</strain>
    </source>
</reference>
<dbReference type="Gene3D" id="3.30.530.20">
    <property type="match status" value="1"/>
</dbReference>
<organism evidence="1 2">
    <name type="scientific">Terrabacter ginsenosidimutans</name>
    <dbReference type="NCBI Taxonomy" id="490575"/>
    <lineage>
        <taxon>Bacteria</taxon>
        <taxon>Bacillati</taxon>
        <taxon>Actinomycetota</taxon>
        <taxon>Actinomycetes</taxon>
        <taxon>Micrococcales</taxon>
        <taxon>Intrasporangiaceae</taxon>
        <taxon>Terrabacter</taxon>
    </lineage>
</organism>
<name>A0ABP7DVU2_9MICO</name>
<accession>A0ABP7DVU2</accession>
<keyword evidence="2" id="KW-1185">Reference proteome</keyword>